<evidence type="ECO:0000256" key="3">
    <source>
        <dbReference type="SAM" id="MobiDB-lite"/>
    </source>
</evidence>
<accession>A0ABR8N118</accession>
<dbReference type="InterPro" id="IPR057326">
    <property type="entry name" value="KR_dom"/>
</dbReference>
<dbReference type="SMART" id="SM00822">
    <property type="entry name" value="PKS_KR"/>
    <property type="match status" value="1"/>
</dbReference>
<dbReference type="PANTHER" id="PTHR48107:SF16">
    <property type="entry name" value="NADPH-DEPENDENT ALDEHYDE REDUCTASE 1, CHLOROPLASTIC"/>
    <property type="match status" value="1"/>
</dbReference>
<keyword evidence="2 5" id="KW-0560">Oxidoreductase</keyword>
<dbReference type="Proteomes" id="UP000609346">
    <property type="component" value="Unassembled WGS sequence"/>
</dbReference>
<evidence type="ECO:0000259" key="4">
    <source>
        <dbReference type="SMART" id="SM00822"/>
    </source>
</evidence>
<feature type="domain" description="Ketoreductase" evidence="4">
    <location>
        <begin position="47"/>
        <end position="232"/>
    </location>
</feature>
<dbReference type="InterPro" id="IPR036291">
    <property type="entry name" value="NAD(P)-bd_dom_sf"/>
</dbReference>
<comment type="similarity">
    <text evidence="1">Belongs to the short-chain dehydrogenases/reductases (SDR) family.</text>
</comment>
<organism evidence="5 6">
    <name type="scientific">Paenibacillus terricola</name>
    <dbReference type="NCBI Taxonomy" id="2763503"/>
    <lineage>
        <taxon>Bacteria</taxon>
        <taxon>Bacillati</taxon>
        <taxon>Bacillota</taxon>
        <taxon>Bacilli</taxon>
        <taxon>Bacillales</taxon>
        <taxon>Paenibacillaceae</taxon>
        <taxon>Paenibacillus</taxon>
    </lineage>
</organism>
<sequence length="290" mass="30891">MSPSQPQKHQVLPPQHQNRQPGIESEMNPLPAFESPSYKPAGKLQGKSVLITGGDSGIGRAAAVAFAKEGADVAIIYLDEHEDAQATKSIIDGLGRRCLLIAGDIGDEAFCQQAVQQTTAAHGGIDVLVNNAGEQHPQQKFEELTAQQIERTFKTNVFGMFYLTRAALPLLKAGTAIINTASVTAYKGNPLLIDYSSSKGAIVSFTRALAVHLADRGIRVNGVAPGPVWTPLIPASFDAQQVSEFGSDTPLKRPGQPYEMAAAYVYLACDDSSYMTGQIMHINGGEIVNG</sequence>
<dbReference type="GO" id="GO:0047936">
    <property type="term" value="F:glucose 1-dehydrogenase [NAD(P)+] activity"/>
    <property type="evidence" value="ECO:0007669"/>
    <property type="project" value="UniProtKB-EC"/>
</dbReference>
<evidence type="ECO:0000256" key="1">
    <source>
        <dbReference type="ARBA" id="ARBA00006484"/>
    </source>
</evidence>
<protein>
    <submittedName>
        <fullName evidence="5">Glucose 1-dehydrogenase</fullName>
        <ecNumber evidence="5">1.1.1.47</ecNumber>
    </submittedName>
</protein>
<dbReference type="NCBIfam" id="NF005559">
    <property type="entry name" value="PRK07231.1"/>
    <property type="match status" value="1"/>
</dbReference>
<evidence type="ECO:0000313" key="5">
    <source>
        <dbReference type="EMBL" id="MBD3921226.1"/>
    </source>
</evidence>
<evidence type="ECO:0000313" key="6">
    <source>
        <dbReference type="Proteomes" id="UP000609346"/>
    </source>
</evidence>
<dbReference type="Gene3D" id="3.40.50.720">
    <property type="entry name" value="NAD(P)-binding Rossmann-like Domain"/>
    <property type="match status" value="1"/>
</dbReference>
<name>A0ABR8N118_9BACL</name>
<dbReference type="PROSITE" id="PS00061">
    <property type="entry name" value="ADH_SHORT"/>
    <property type="match status" value="1"/>
</dbReference>
<proteinExistence type="inferred from homology"/>
<dbReference type="InterPro" id="IPR020904">
    <property type="entry name" value="Sc_DH/Rdtase_CS"/>
</dbReference>
<gene>
    <name evidence="5" type="ORF">H8B09_20835</name>
</gene>
<feature type="region of interest" description="Disordered" evidence="3">
    <location>
        <begin position="1"/>
        <end position="39"/>
    </location>
</feature>
<dbReference type="PRINTS" id="PR00081">
    <property type="entry name" value="GDHRDH"/>
</dbReference>
<dbReference type="EMBL" id="JACXZA010000005">
    <property type="protein sequence ID" value="MBD3921226.1"/>
    <property type="molecule type" value="Genomic_DNA"/>
</dbReference>
<comment type="caution">
    <text evidence="5">The sequence shown here is derived from an EMBL/GenBank/DDBJ whole genome shotgun (WGS) entry which is preliminary data.</text>
</comment>
<dbReference type="SUPFAM" id="SSF51735">
    <property type="entry name" value="NAD(P)-binding Rossmann-fold domains"/>
    <property type="match status" value="1"/>
</dbReference>
<evidence type="ECO:0000256" key="2">
    <source>
        <dbReference type="ARBA" id="ARBA00023002"/>
    </source>
</evidence>
<dbReference type="EC" id="1.1.1.47" evidence="5"/>
<dbReference type="RefSeq" id="WP_191205499.1">
    <property type="nucleotide sequence ID" value="NZ_JACXZA010000005.1"/>
</dbReference>
<dbReference type="Pfam" id="PF13561">
    <property type="entry name" value="adh_short_C2"/>
    <property type="match status" value="1"/>
</dbReference>
<keyword evidence="6" id="KW-1185">Reference proteome</keyword>
<reference evidence="5 6" key="1">
    <citation type="submission" date="2020-09" db="EMBL/GenBank/DDBJ databases">
        <title>Paenibacillus sp. strain PR3 16S rRNA gene Genome sequencing and assembly.</title>
        <authorList>
            <person name="Kim J."/>
        </authorList>
    </citation>
    <scope>NUCLEOTIDE SEQUENCE [LARGE SCALE GENOMIC DNA]</scope>
    <source>
        <strain evidence="5 6">PR3</strain>
    </source>
</reference>
<dbReference type="PRINTS" id="PR00080">
    <property type="entry name" value="SDRFAMILY"/>
</dbReference>
<dbReference type="InterPro" id="IPR002347">
    <property type="entry name" value="SDR_fam"/>
</dbReference>
<dbReference type="PANTHER" id="PTHR48107">
    <property type="entry name" value="NADPH-DEPENDENT ALDEHYDE REDUCTASE-LIKE PROTEIN, CHLOROPLASTIC-RELATED"/>
    <property type="match status" value="1"/>
</dbReference>
<dbReference type="NCBIfam" id="NF005214">
    <property type="entry name" value="PRK06701.1"/>
    <property type="match status" value="1"/>
</dbReference>
<dbReference type="CDD" id="cd05355">
    <property type="entry name" value="SDR_c1"/>
    <property type="match status" value="1"/>
</dbReference>